<evidence type="ECO:0000256" key="1">
    <source>
        <dbReference type="ARBA" id="ARBA00022441"/>
    </source>
</evidence>
<reference evidence="5" key="1">
    <citation type="submission" date="2025-08" db="UniProtKB">
        <authorList>
            <consortium name="RefSeq"/>
        </authorList>
    </citation>
    <scope>IDENTIFICATION</scope>
</reference>
<keyword evidence="1" id="KW-0880">Kelch repeat</keyword>
<dbReference type="PANTHER" id="PTHR24412">
    <property type="entry name" value="KELCH PROTEIN"/>
    <property type="match status" value="1"/>
</dbReference>
<gene>
    <name evidence="5" type="primary">LOC100210475</name>
</gene>
<dbReference type="Pfam" id="PF00651">
    <property type="entry name" value="BTB"/>
    <property type="match status" value="1"/>
</dbReference>
<feature type="domain" description="BTB" evidence="3">
    <location>
        <begin position="25"/>
        <end position="94"/>
    </location>
</feature>
<dbReference type="GeneID" id="100210475"/>
<dbReference type="SMART" id="SM00875">
    <property type="entry name" value="BACK"/>
    <property type="match status" value="1"/>
</dbReference>
<dbReference type="PIRSF" id="PIRSF037037">
    <property type="entry name" value="Kelch-like_protein_gigaxonin"/>
    <property type="match status" value="1"/>
</dbReference>
<keyword evidence="2" id="KW-0677">Repeat</keyword>
<dbReference type="SUPFAM" id="SSF50965">
    <property type="entry name" value="Galactose oxidase, central domain"/>
    <property type="match status" value="1"/>
</dbReference>
<dbReference type="Pfam" id="PF07707">
    <property type="entry name" value="BACK"/>
    <property type="match status" value="1"/>
</dbReference>
<dbReference type="PROSITE" id="PS50097">
    <property type="entry name" value="BTB"/>
    <property type="match status" value="1"/>
</dbReference>
<dbReference type="SMART" id="SM00612">
    <property type="entry name" value="Kelch"/>
    <property type="match status" value="6"/>
</dbReference>
<dbReference type="RefSeq" id="XP_065660824.1">
    <property type="nucleotide sequence ID" value="XM_065804752.1"/>
</dbReference>
<dbReference type="PANTHER" id="PTHR24412:SF489">
    <property type="entry name" value="RING FINGER DOMAIN AND KELCH REPEAT-CONTAINING PROTEIN DDB_G0271372"/>
    <property type="match status" value="1"/>
</dbReference>
<dbReference type="Pfam" id="PF24681">
    <property type="entry name" value="Kelch_KLHDC2_KLHL20_DRC7"/>
    <property type="match status" value="1"/>
</dbReference>
<dbReference type="InterPro" id="IPR011705">
    <property type="entry name" value="BACK"/>
</dbReference>
<dbReference type="InterPro" id="IPR011333">
    <property type="entry name" value="SKP1/BTB/POZ_sf"/>
</dbReference>
<sequence>MYVDNSHSVFLLKRLSLLRDHEELCDIELKVGDNGTCFSAHKVVLAAVSDYFKAMFSTKMEESFVKTIILHETDEKSVSILIDFAYTGHLSLSSINVQPLLVTANMLGIYQVVTACCNFLESQMHASNCLGFIEFAEIHSLHELKSSSLKFSVHNFLDLSNYDEYLHTNGNTLKLVISHDSLNVSCEEDIFYFIEQWVLYDKDSRIEVFYELFNEIRLDQLSTNFLSYLLFHSLFSTKAGYLSKLKINMFYNLKSSPSRMLSNELCLAKSKRNSSDCVFLSGGKDGLLNNLVSCTLYNLKKDTWIDCSPLPTPRINAAAVANNGVVYVVGGYIPYSTSFLPTSSMIKYSIYTHTWNYSLEMTEKRSGHVAVKSQGFIYVIGGYDGQSYLKSAERFSPSTEKWEKIKDMEYSRGAAAAVTLEEYIYVLGGQGIVHLSSVERYNTISGQWELMPAMSCKRINFGAAQVNGYIFVVGGHDGTNYLRSMERFDPISNEWTVVSSMSSPRTGIGVSVLYKKLYVMGGHNGSRYLDTCCSYDPFTDKWEDICSMNTPRCYMSYTDVCLNFSS</sequence>
<evidence type="ECO:0000259" key="3">
    <source>
        <dbReference type="PROSITE" id="PS50097"/>
    </source>
</evidence>
<dbReference type="InterPro" id="IPR000210">
    <property type="entry name" value="BTB/POZ_dom"/>
</dbReference>
<evidence type="ECO:0000256" key="2">
    <source>
        <dbReference type="ARBA" id="ARBA00022737"/>
    </source>
</evidence>
<organism evidence="4 5">
    <name type="scientific">Hydra vulgaris</name>
    <name type="common">Hydra</name>
    <name type="synonym">Hydra attenuata</name>
    <dbReference type="NCBI Taxonomy" id="6087"/>
    <lineage>
        <taxon>Eukaryota</taxon>
        <taxon>Metazoa</taxon>
        <taxon>Cnidaria</taxon>
        <taxon>Hydrozoa</taxon>
        <taxon>Hydroidolina</taxon>
        <taxon>Anthoathecata</taxon>
        <taxon>Aplanulata</taxon>
        <taxon>Hydridae</taxon>
        <taxon>Hydra</taxon>
    </lineage>
</organism>
<dbReference type="InterPro" id="IPR017096">
    <property type="entry name" value="BTB-kelch_protein"/>
</dbReference>
<dbReference type="SUPFAM" id="SSF54695">
    <property type="entry name" value="POZ domain"/>
    <property type="match status" value="1"/>
</dbReference>
<dbReference type="SMART" id="SM00225">
    <property type="entry name" value="BTB"/>
    <property type="match status" value="1"/>
</dbReference>
<protein>
    <submittedName>
        <fullName evidence="5">Kelch-like protein 28 isoform X2</fullName>
    </submittedName>
</protein>
<accession>A0ABM4CGH5</accession>
<evidence type="ECO:0000313" key="4">
    <source>
        <dbReference type="Proteomes" id="UP001652625"/>
    </source>
</evidence>
<dbReference type="InterPro" id="IPR011043">
    <property type="entry name" value="Gal_Oxase/kelch_b-propeller"/>
</dbReference>
<dbReference type="Pfam" id="PF01344">
    <property type="entry name" value="Kelch_1"/>
    <property type="match status" value="2"/>
</dbReference>
<name>A0ABM4CGH5_HYDVU</name>
<dbReference type="Proteomes" id="UP001652625">
    <property type="component" value="Chromosome 09"/>
</dbReference>
<dbReference type="Gene3D" id="2.120.10.80">
    <property type="entry name" value="Kelch-type beta propeller"/>
    <property type="match status" value="2"/>
</dbReference>
<dbReference type="Gene3D" id="1.25.40.420">
    <property type="match status" value="1"/>
</dbReference>
<dbReference type="InterPro" id="IPR015915">
    <property type="entry name" value="Kelch-typ_b-propeller"/>
</dbReference>
<evidence type="ECO:0000313" key="5">
    <source>
        <dbReference type="RefSeq" id="XP_065660824.1"/>
    </source>
</evidence>
<dbReference type="PRINTS" id="PR00501">
    <property type="entry name" value="KELCHREPEAT"/>
</dbReference>
<dbReference type="Gene3D" id="3.30.710.10">
    <property type="entry name" value="Potassium Channel Kv1.1, Chain A"/>
    <property type="match status" value="1"/>
</dbReference>
<proteinExistence type="predicted"/>
<keyword evidence="4" id="KW-1185">Reference proteome</keyword>
<dbReference type="InterPro" id="IPR006652">
    <property type="entry name" value="Kelch_1"/>
</dbReference>